<dbReference type="Proteomes" id="UP001458880">
    <property type="component" value="Unassembled WGS sequence"/>
</dbReference>
<evidence type="ECO:0000313" key="2">
    <source>
        <dbReference type="Proteomes" id="UP001458880"/>
    </source>
</evidence>
<organism evidence="1 2">
    <name type="scientific">Popillia japonica</name>
    <name type="common">Japanese beetle</name>
    <dbReference type="NCBI Taxonomy" id="7064"/>
    <lineage>
        <taxon>Eukaryota</taxon>
        <taxon>Metazoa</taxon>
        <taxon>Ecdysozoa</taxon>
        <taxon>Arthropoda</taxon>
        <taxon>Hexapoda</taxon>
        <taxon>Insecta</taxon>
        <taxon>Pterygota</taxon>
        <taxon>Neoptera</taxon>
        <taxon>Endopterygota</taxon>
        <taxon>Coleoptera</taxon>
        <taxon>Polyphaga</taxon>
        <taxon>Scarabaeiformia</taxon>
        <taxon>Scarabaeidae</taxon>
        <taxon>Rutelinae</taxon>
        <taxon>Popillia</taxon>
    </lineage>
</organism>
<accession>A0AAW1MBH7</accession>
<dbReference type="AlphaFoldDB" id="A0AAW1MBH7"/>
<keyword evidence="2" id="KW-1185">Reference proteome</keyword>
<proteinExistence type="predicted"/>
<sequence length="217" mass="24669">MLKFNFNQSICSIGSSRVSGICFRLFLNLFARLDPVEFPVSASDYSYSILTNPNCANPTKHSRRYSRFRYCPNGSIRVDILDFVIVQMDALSGIFRIKLYLNDNSLISEQCMNQFESHVVSLFLSNDMICSFVRLSKACASMWEMLLFFKLISETGKPLKTPSRISCILLSCRRSKRSFVKLRKAPGSSDDTPLFSKIRSAKFGRSLTAPRYKTGTL</sequence>
<protein>
    <submittedName>
        <fullName evidence="1">Uncharacterized protein</fullName>
    </submittedName>
</protein>
<name>A0AAW1MBH7_POPJA</name>
<reference evidence="1 2" key="1">
    <citation type="journal article" date="2024" name="BMC Genomics">
        <title>De novo assembly and annotation of Popillia japonica's genome with initial clues to its potential as an invasive pest.</title>
        <authorList>
            <person name="Cucini C."/>
            <person name="Boschi S."/>
            <person name="Funari R."/>
            <person name="Cardaioli E."/>
            <person name="Iannotti N."/>
            <person name="Marturano G."/>
            <person name="Paoli F."/>
            <person name="Bruttini M."/>
            <person name="Carapelli A."/>
            <person name="Frati F."/>
            <person name="Nardi F."/>
        </authorList>
    </citation>
    <scope>NUCLEOTIDE SEQUENCE [LARGE SCALE GENOMIC DNA]</scope>
    <source>
        <strain evidence="1">DMR45628</strain>
    </source>
</reference>
<evidence type="ECO:0000313" key="1">
    <source>
        <dbReference type="EMBL" id="KAK9744890.1"/>
    </source>
</evidence>
<dbReference type="EMBL" id="JASPKY010000054">
    <property type="protein sequence ID" value="KAK9744890.1"/>
    <property type="molecule type" value="Genomic_DNA"/>
</dbReference>
<comment type="caution">
    <text evidence="1">The sequence shown here is derived from an EMBL/GenBank/DDBJ whole genome shotgun (WGS) entry which is preliminary data.</text>
</comment>
<gene>
    <name evidence="1" type="ORF">QE152_g7400</name>
</gene>